<organism evidence="1 2">
    <name type="scientific">Parapedobacter luteus</name>
    <dbReference type="NCBI Taxonomy" id="623280"/>
    <lineage>
        <taxon>Bacteria</taxon>
        <taxon>Pseudomonadati</taxon>
        <taxon>Bacteroidota</taxon>
        <taxon>Sphingobacteriia</taxon>
        <taxon>Sphingobacteriales</taxon>
        <taxon>Sphingobacteriaceae</taxon>
        <taxon>Parapedobacter</taxon>
    </lineage>
</organism>
<sequence>MVVEIFKTDVSDPGQAEALTKSLKPLAANGRVTFDLEDVDKILRTESDRGIAGQVIRLMVDSGFSCELLYSKETSRHETERVPQ</sequence>
<dbReference type="Proteomes" id="UP000190541">
    <property type="component" value="Unassembled WGS sequence"/>
</dbReference>
<keyword evidence="2" id="KW-1185">Reference proteome</keyword>
<name>A0A1T5A0Y9_9SPHI</name>
<accession>A0A1T5A0Y9</accession>
<proteinExistence type="predicted"/>
<dbReference type="RefSeq" id="WP_079715130.1">
    <property type="nucleotide sequence ID" value="NZ_FUYS01000001.1"/>
</dbReference>
<protein>
    <submittedName>
        <fullName evidence="1">Uncharacterized protein</fullName>
    </submittedName>
</protein>
<evidence type="ECO:0000313" key="1">
    <source>
        <dbReference type="EMBL" id="SKB28691.1"/>
    </source>
</evidence>
<gene>
    <name evidence="1" type="ORF">SAMN05660226_00414</name>
</gene>
<dbReference type="AlphaFoldDB" id="A0A1T5A0Y9"/>
<reference evidence="1 2" key="1">
    <citation type="submission" date="2017-02" db="EMBL/GenBank/DDBJ databases">
        <authorList>
            <person name="Peterson S.W."/>
        </authorList>
    </citation>
    <scope>NUCLEOTIDE SEQUENCE [LARGE SCALE GENOMIC DNA]</scope>
    <source>
        <strain evidence="1 2">DSM 22899</strain>
    </source>
</reference>
<dbReference type="EMBL" id="FUYS01000001">
    <property type="protein sequence ID" value="SKB28691.1"/>
    <property type="molecule type" value="Genomic_DNA"/>
</dbReference>
<evidence type="ECO:0000313" key="2">
    <source>
        <dbReference type="Proteomes" id="UP000190541"/>
    </source>
</evidence>
<dbReference type="STRING" id="623280.SAMN05660226_00414"/>
<dbReference type="OrthoDB" id="1036397at2"/>